<accession>A0ABN8SNG0</accession>
<organism evidence="2 3">
    <name type="scientific">Porites evermanni</name>
    <dbReference type="NCBI Taxonomy" id="104178"/>
    <lineage>
        <taxon>Eukaryota</taxon>
        <taxon>Metazoa</taxon>
        <taxon>Cnidaria</taxon>
        <taxon>Anthozoa</taxon>
        <taxon>Hexacorallia</taxon>
        <taxon>Scleractinia</taxon>
        <taxon>Fungiina</taxon>
        <taxon>Poritidae</taxon>
        <taxon>Porites</taxon>
    </lineage>
</organism>
<name>A0ABN8SNG0_9CNID</name>
<comment type="caution">
    <text evidence="2">The sequence shown here is derived from an EMBL/GenBank/DDBJ whole genome shotgun (WGS) entry which is preliminary data.</text>
</comment>
<proteinExistence type="predicted"/>
<feature type="compositionally biased region" description="Acidic residues" evidence="1">
    <location>
        <begin position="86"/>
        <end position="99"/>
    </location>
</feature>
<feature type="region of interest" description="Disordered" evidence="1">
    <location>
        <begin position="68"/>
        <end position="99"/>
    </location>
</feature>
<protein>
    <submittedName>
        <fullName evidence="2">Uncharacterized protein</fullName>
    </submittedName>
</protein>
<dbReference type="EMBL" id="CALNXI010003232">
    <property type="protein sequence ID" value="CAH3192609.1"/>
    <property type="molecule type" value="Genomic_DNA"/>
</dbReference>
<evidence type="ECO:0000313" key="2">
    <source>
        <dbReference type="EMBL" id="CAH3192609.1"/>
    </source>
</evidence>
<keyword evidence="3" id="KW-1185">Reference proteome</keyword>
<evidence type="ECO:0000313" key="3">
    <source>
        <dbReference type="Proteomes" id="UP001159427"/>
    </source>
</evidence>
<dbReference type="Proteomes" id="UP001159427">
    <property type="component" value="Unassembled WGS sequence"/>
</dbReference>
<reference evidence="2 3" key="1">
    <citation type="submission" date="2022-05" db="EMBL/GenBank/DDBJ databases">
        <authorList>
            <consortium name="Genoscope - CEA"/>
            <person name="William W."/>
        </authorList>
    </citation>
    <scope>NUCLEOTIDE SEQUENCE [LARGE SCALE GENOMIC DNA]</scope>
</reference>
<sequence length="99" mass="11611">MEAARSGLWAPGWYVYSKLRYWAYFLQQSVATEYLHLTEDNNRGRKDYYLEPHDSDPTVPVTRADVYDRRSSENIANNPLPPLPADMEDQFDPESEERP</sequence>
<evidence type="ECO:0000256" key="1">
    <source>
        <dbReference type="SAM" id="MobiDB-lite"/>
    </source>
</evidence>
<gene>
    <name evidence="2" type="ORF">PEVE_00024219</name>
</gene>